<evidence type="ECO:0000313" key="9">
    <source>
        <dbReference type="EMBL" id="OIJ98455.1"/>
    </source>
</evidence>
<evidence type="ECO:0000256" key="2">
    <source>
        <dbReference type="ARBA" id="ARBA00022723"/>
    </source>
</evidence>
<evidence type="ECO:0000256" key="6">
    <source>
        <dbReference type="RuleBase" id="RU003983"/>
    </source>
</evidence>
<reference evidence="9 10" key="1">
    <citation type="submission" date="2016-10" db="EMBL/GenBank/DDBJ databases">
        <title>Genome sequence of Streptomyces sp. MUSC 93.</title>
        <authorList>
            <person name="Lee L.-H."/>
            <person name="Ser H.-L."/>
            <person name="Law J.W.-F."/>
        </authorList>
    </citation>
    <scope>NUCLEOTIDE SEQUENCE [LARGE SCALE GENOMIC DNA]</scope>
    <source>
        <strain evidence="9 10">MUSC 93</strain>
    </source>
</reference>
<dbReference type="PANTHER" id="PTHR34978:SF3">
    <property type="entry name" value="SLR0241 PROTEIN"/>
    <property type="match status" value="1"/>
</dbReference>
<accession>A0A1S2PYL6</accession>
<dbReference type="Gene3D" id="3.30.2010.10">
    <property type="entry name" value="Metalloproteases ('zincins'), catalytic domain"/>
    <property type="match status" value="1"/>
</dbReference>
<keyword evidence="4 6" id="KW-0862">Zinc</keyword>
<keyword evidence="7" id="KW-0472">Membrane</keyword>
<keyword evidence="2" id="KW-0479">Metal-binding</keyword>
<evidence type="ECO:0000259" key="8">
    <source>
        <dbReference type="Pfam" id="PF01435"/>
    </source>
</evidence>
<feature type="transmembrane region" description="Helical" evidence="7">
    <location>
        <begin position="12"/>
        <end position="45"/>
    </location>
</feature>
<feature type="transmembrane region" description="Helical" evidence="7">
    <location>
        <begin position="65"/>
        <end position="87"/>
    </location>
</feature>
<proteinExistence type="inferred from homology"/>
<evidence type="ECO:0000313" key="10">
    <source>
        <dbReference type="Proteomes" id="UP000179935"/>
    </source>
</evidence>
<evidence type="ECO:0000256" key="3">
    <source>
        <dbReference type="ARBA" id="ARBA00022801"/>
    </source>
</evidence>
<keyword evidence="1 6" id="KW-0645">Protease</keyword>
<organism evidence="9 10">
    <name type="scientific">Streptomyces colonosanans</name>
    <dbReference type="NCBI Taxonomy" id="1428652"/>
    <lineage>
        <taxon>Bacteria</taxon>
        <taxon>Bacillati</taxon>
        <taxon>Actinomycetota</taxon>
        <taxon>Actinomycetes</taxon>
        <taxon>Kitasatosporales</taxon>
        <taxon>Streptomycetaceae</taxon>
        <taxon>Streptomyces</taxon>
    </lineage>
</organism>
<comment type="cofactor">
    <cofactor evidence="6">
        <name>Zn(2+)</name>
        <dbReference type="ChEBI" id="CHEBI:29105"/>
    </cofactor>
    <text evidence="6">Binds 1 zinc ion per subunit.</text>
</comment>
<evidence type="ECO:0000256" key="5">
    <source>
        <dbReference type="ARBA" id="ARBA00023049"/>
    </source>
</evidence>
<dbReference type="InterPro" id="IPR052173">
    <property type="entry name" value="Beta-lactam_resp_regulator"/>
</dbReference>
<dbReference type="GO" id="GO:0006508">
    <property type="term" value="P:proteolysis"/>
    <property type="evidence" value="ECO:0007669"/>
    <property type="project" value="UniProtKB-KW"/>
</dbReference>
<dbReference type="InterPro" id="IPR001915">
    <property type="entry name" value="Peptidase_M48"/>
</dbReference>
<keyword evidence="5 6" id="KW-0482">Metalloprotease</keyword>
<dbReference type="Proteomes" id="UP000179935">
    <property type="component" value="Unassembled WGS sequence"/>
</dbReference>
<dbReference type="AlphaFoldDB" id="A0A1S2PYL6"/>
<evidence type="ECO:0000256" key="1">
    <source>
        <dbReference type="ARBA" id="ARBA00022670"/>
    </source>
</evidence>
<comment type="caution">
    <text evidence="9">The sequence shown here is derived from an EMBL/GenBank/DDBJ whole genome shotgun (WGS) entry which is preliminary data.</text>
</comment>
<dbReference type="Pfam" id="PF01435">
    <property type="entry name" value="Peptidase_M48"/>
    <property type="match status" value="1"/>
</dbReference>
<gene>
    <name evidence="9" type="ORF">BIV24_05990</name>
</gene>
<keyword evidence="7" id="KW-1133">Transmembrane helix</keyword>
<protein>
    <submittedName>
        <fullName evidence="9">Peptidase M48 Ste24p</fullName>
    </submittedName>
</protein>
<evidence type="ECO:0000256" key="7">
    <source>
        <dbReference type="SAM" id="Phobius"/>
    </source>
</evidence>
<dbReference type="PROSITE" id="PS51257">
    <property type="entry name" value="PROKAR_LIPOPROTEIN"/>
    <property type="match status" value="1"/>
</dbReference>
<evidence type="ECO:0000256" key="4">
    <source>
        <dbReference type="ARBA" id="ARBA00022833"/>
    </source>
</evidence>
<keyword evidence="10" id="KW-1185">Reference proteome</keyword>
<dbReference type="GO" id="GO:0046872">
    <property type="term" value="F:metal ion binding"/>
    <property type="evidence" value="ECO:0007669"/>
    <property type="project" value="UniProtKB-KW"/>
</dbReference>
<sequence>MPALARRALERLAPATALWVVTCSTLVVACCSLTALGAFVLTGLLKLPLFAALGKLVYPLRTASDLFVVPAAAFSVGALAVCLWTVIRTATRQARAFHVATAEAGCRATAGDLCVIDSPRPDAYALPGRPHRIVVTTGMLRSLGPDEREALFAHERAHNAGGHHYFLAFAELAALCHPGLRPVGEVIRFAVERAADEAAAAAVGDRRLTARAIGRAALAARAAHGERPSFAAAATTGPVPQRVAALLAAPRPPHRAAPWIAGLLVACATVSVCTSATGVIGFHHEVEIAQGEEGR</sequence>
<keyword evidence="3 6" id="KW-0378">Hydrolase</keyword>
<dbReference type="STRING" id="1428652.BIV24_05990"/>
<name>A0A1S2PYL6_9ACTN</name>
<dbReference type="PANTHER" id="PTHR34978">
    <property type="entry name" value="POSSIBLE SENSOR-TRANSDUCER PROTEIN BLAR"/>
    <property type="match status" value="1"/>
</dbReference>
<comment type="similarity">
    <text evidence="6">Belongs to the peptidase M48 family.</text>
</comment>
<feature type="domain" description="Peptidase M48" evidence="8">
    <location>
        <begin position="94"/>
        <end position="169"/>
    </location>
</feature>
<dbReference type="GO" id="GO:0004222">
    <property type="term" value="F:metalloendopeptidase activity"/>
    <property type="evidence" value="ECO:0007669"/>
    <property type="project" value="InterPro"/>
</dbReference>
<dbReference type="EMBL" id="MLYP01000013">
    <property type="protein sequence ID" value="OIJ98455.1"/>
    <property type="molecule type" value="Genomic_DNA"/>
</dbReference>
<keyword evidence="7" id="KW-0812">Transmembrane</keyword>